<evidence type="ECO:0000313" key="2">
    <source>
        <dbReference type="EMBL" id="RFB05124.1"/>
    </source>
</evidence>
<sequence length="127" mass="13959">MTKFLPLALLLLVIGCARPCCVPEPHPLDPSPSFERPPNPQTIDIVGNYAGRDMTITVDGRIVHEGIRYLEPEGVIWRLTVGKRDGASVLIVDIEDCESKLETALPAPSPDDQTTLLIRDCELEILS</sequence>
<evidence type="ECO:0000313" key="3">
    <source>
        <dbReference type="Proteomes" id="UP000264589"/>
    </source>
</evidence>
<dbReference type="PROSITE" id="PS51257">
    <property type="entry name" value="PROKAR_LIPOPROTEIN"/>
    <property type="match status" value="1"/>
</dbReference>
<dbReference type="AlphaFoldDB" id="A0A371RI39"/>
<feature type="signal peptide" evidence="1">
    <location>
        <begin position="1"/>
        <end position="22"/>
    </location>
</feature>
<dbReference type="RefSeq" id="WP_116391755.1">
    <property type="nucleotide sequence ID" value="NZ_QUQO01000001.1"/>
</dbReference>
<dbReference type="InParanoid" id="A0A371RI39"/>
<name>A0A371RI39_9PROT</name>
<keyword evidence="3" id="KW-1185">Reference proteome</keyword>
<comment type="caution">
    <text evidence="2">The sequence shown here is derived from an EMBL/GenBank/DDBJ whole genome shotgun (WGS) entry which is preliminary data.</text>
</comment>
<organism evidence="2 3">
    <name type="scientific">Parvularcula marina</name>
    <dbReference type="NCBI Taxonomy" id="2292771"/>
    <lineage>
        <taxon>Bacteria</taxon>
        <taxon>Pseudomonadati</taxon>
        <taxon>Pseudomonadota</taxon>
        <taxon>Alphaproteobacteria</taxon>
        <taxon>Parvularculales</taxon>
        <taxon>Parvularculaceae</taxon>
        <taxon>Parvularcula</taxon>
    </lineage>
</organism>
<proteinExistence type="predicted"/>
<dbReference type="EMBL" id="QUQO01000001">
    <property type="protein sequence ID" value="RFB05124.1"/>
    <property type="molecule type" value="Genomic_DNA"/>
</dbReference>
<protein>
    <submittedName>
        <fullName evidence="2">Uncharacterized protein</fullName>
    </submittedName>
</protein>
<dbReference type="OrthoDB" id="9987741at2"/>
<reference evidence="2 3" key="1">
    <citation type="submission" date="2018-08" db="EMBL/GenBank/DDBJ databases">
        <title>Parvularcula sp. SM1705, isolated from surface water of the South Sea China.</title>
        <authorList>
            <person name="Sun L."/>
        </authorList>
    </citation>
    <scope>NUCLEOTIDE SEQUENCE [LARGE SCALE GENOMIC DNA]</scope>
    <source>
        <strain evidence="2 3">SM1705</strain>
    </source>
</reference>
<evidence type="ECO:0000256" key="1">
    <source>
        <dbReference type="SAM" id="SignalP"/>
    </source>
</evidence>
<dbReference type="Proteomes" id="UP000264589">
    <property type="component" value="Unassembled WGS sequence"/>
</dbReference>
<accession>A0A371RI39</accession>
<keyword evidence="1" id="KW-0732">Signal</keyword>
<feature type="chain" id="PRO_5016876733" evidence="1">
    <location>
        <begin position="23"/>
        <end position="127"/>
    </location>
</feature>
<gene>
    <name evidence="2" type="ORF">DX908_07580</name>
</gene>